<dbReference type="AlphaFoldDB" id="A0A916NJN3"/>
<evidence type="ECO:0000259" key="1">
    <source>
        <dbReference type="Pfam" id="PF07238"/>
    </source>
</evidence>
<comment type="caution">
    <text evidence="2">The sequence shown here is derived from an EMBL/GenBank/DDBJ whole genome shotgun (WGS) entry which is preliminary data.</text>
</comment>
<dbReference type="GO" id="GO:0035438">
    <property type="term" value="F:cyclic-di-GMP binding"/>
    <property type="evidence" value="ECO:0007669"/>
    <property type="project" value="InterPro"/>
</dbReference>
<accession>A0A916NJN3</accession>
<dbReference type="Proteomes" id="UP000693672">
    <property type="component" value="Unassembled WGS sequence"/>
</dbReference>
<name>A0A916NJN3_9BACL</name>
<sequence length="223" mass="25654">MSDQAQDVEFWNNQLFELHTYDKEVYMTQIMADVNDLFIIQHPVNNNNTFMPVSDGFPITVYFHDQQQGLCTFDSTLCLYKNKLAVVRPSKNAIKKAHRRRFFRVPVETELSLSAVAAAQEEAEPYGTYLTHDLSGGGLSFLCPHKLEEGELVTGELKLETSRSQKSVAFIGKILNNVKIKNKRYKISLEFTAVKEAVRSDIIRFCNFKQIELRNKLRGYSFE</sequence>
<protein>
    <recommendedName>
        <fullName evidence="1">PilZ domain-containing protein</fullName>
    </recommendedName>
</protein>
<dbReference type="Pfam" id="PF07238">
    <property type="entry name" value="PilZ"/>
    <property type="match status" value="1"/>
</dbReference>
<evidence type="ECO:0000313" key="3">
    <source>
        <dbReference type="Proteomes" id="UP000693672"/>
    </source>
</evidence>
<organism evidence="2 3">
    <name type="scientific">Paenibacillus solanacearum</name>
    <dbReference type="NCBI Taxonomy" id="2048548"/>
    <lineage>
        <taxon>Bacteria</taxon>
        <taxon>Bacillati</taxon>
        <taxon>Bacillota</taxon>
        <taxon>Bacilli</taxon>
        <taxon>Bacillales</taxon>
        <taxon>Paenibacillaceae</taxon>
        <taxon>Paenibacillus</taxon>
    </lineage>
</organism>
<proteinExistence type="predicted"/>
<gene>
    <name evidence="2" type="ORF">PAESOLCIP111_03827</name>
</gene>
<keyword evidence="3" id="KW-1185">Reference proteome</keyword>
<feature type="domain" description="PilZ" evidence="1">
    <location>
        <begin position="99"/>
        <end position="207"/>
    </location>
</feature>
<dbReference type="RefSeq" id="WP_218093570.1">
    <property type="nucleotide sequence ID" value="NZ_CAJVAS010000018.1"/>
</dbReference>
<dbReference type="EMBL" id="CAJVAS010000018">
    <property type="protein sequence ID" value="CAG7637276.1"/>
    <property type="molecule type" value="Genomic_DNA"/>
</dbReference>
<reference evidence="2" key="1">
    <citation type="submission" date="2021-06" db="EMBL/GenBank/DDBJ databases">
        <authorList>
            <person name="Criscuolo A."/>
        </authorList>
    </citation>
    <scope>NUCLEOTIDE SEQUENCE</scope>
    <source>
        <strain evidence="2">CIP111600</strain>
    </source>
</reference>
<dbReference type="InterPro" id="IPR009875">
    <property type="entry name" value="PilZ_domain"/>
</dbReference>
<evidence type="ECO:0000313" key="2">
    <source>
        <dbReference type="EMBL" id="CAG7637276.1"/>
    </source>
</evidence>